<evidence type="ECO:0000313" key="1">
    <source>
        <dbReference type="EMBL" id="CAB5363497.1"/>
    </source>
</evidence>
<evidence type="ECO:0000313" key="5">
    <source>
        <dbReference type="Proteomes" id="UP000232722"/>
    </source>
</evidence>
<evidence type="ECO:0000313" key="3">
    <source>
        <dbReference type="EMBL" id="PKC54706.1"/>
    </source>
</evidence>
<proteinExistence type="predicted"/>
<protein>
    <submittedName>
        <fullName evidence="1">Uncharacterized protein</fullName>
    </submittedName>
</protein>
<reference evidence="2 5" key="1">
    <citation type="submission" date="2016-04" db="EMBL/GenBank/DDBJ databases">
        <title>Genome analyses suggest a sexual origin of heterokaryosis in a supposedly ancient asexual fungus.</title>
        <authorList>
            <person name="Ropars J."/>
            <person name="Sedzielewska K."/>
            <person name="Noel J."/>
            <person name="Charron P."/>
            <person name="Farinelli L."/>
            <person name="Marton T."/>
            <person name="Kruger M."/>
            <person name="Pelin A."/>
            <person name="Brachmann A."/>
            <person name="Corradi N."/>
        </authorList>
    </citation>
    <scope>NUCLEOTIDE SEQUENCE [LARGE SCALE GENOMIC DNA]</scope>
    <source>
        <strain evidence="2 5">A5</strain>
    </source>
</reference>
<name>A0A2I1FEP2_9GLOM</name>
<comment type="caution">
    <text evidence="1">The sequence shown here is derived from an EMBL/GenBank/DDBJ whole genome shotgun (WGS) entry which is preliminary data.</text>
</comment>
<reference evidence="3 4" key="4">
    <citation type="submission" date="2017-10" db="EMBL/GenBank/DDBJ databases">
        <title>Genome analyses suggest a sexual origin of heterokaryosis in a supposedly ancient asexual fungus.</title>
        <authorList>
            <person name="Corradi N."/>
            <person name="Sedzielewska K."/>
            <person name="Noel J."/>
            <person name="Charron P."/>
            <person name="Farinelli L."/>
            <person name="Marton T."/>
            <person name="Kruger M."/>
            <person name="Pelin A."/>
            <person name="Brachmann A."/>
            <person name="Corradi N."/>
        </authorList>
    </citation>
    <scope>NUCLEOTIDE SEQUENCE [LARGE SCALE GENOMIC DNA]</scope>
    <source>
        <strain evidence="3 4">A1</strain>
    </source>
</reference>
<dbReference type="VEuPathDB" id="FungiDB:RhiirFUN_022542"/>
<dbReference type="AlphaFoldDB" id="A0A2I1FEP2"/>
<sequence length="116" mass="13725">MSRAQQQFIPGPLPRPAQLRRNMTILSYDVYCHPVFPVNHPDFGRTGAWCRQRLRNRLQRLGWRLNVQYSVVSRNIAAATALHQVRFLQVHPTLYWMPFGMRRMHVMIAIHGRSLY</sequence>
<dbReference type="EMBL" id="LLXJ01002999">
    <property type="protein sequence ID" value="PKB97757.1"/>
    <property type="molecule type" value="Genomic_DNA"/>
</dbReference>
<dbReference type="EMBL" id="LLXH01003045">
    <property type="protein sequence ID" value="PKC54706.1"/>
    <property type="molecule type" value="Genomic_DNA"/>
</dbReference>
<dbReference type="Proteomes" id="UP000232688">
    <property type="component" value="Unassembled WGS sequence"/>
</dbReference>
<reference evidence="3 4" key="3">
    <citation type="submission" date="2017-10" db="EMBL/GenBank/DDBJ databases">
        <title>Extensive intraspecific genome diversity in a model arbuscular mycorrhizal fungus.</title>
        <authorList>
            <person name="Chen E.C.H."/>
            <person name="Morin E."/>
            <person name="Baudet D."/>
            <person name="Noel J."/>
            <person name="Ndikumana S."/>
            <person name="Charron P."/>
            <person name="St-Onge C."/>
            <person name="Giorgi J."/>
            <person name="Grigoriev I.V."/>
            <person name="Roux C."/>
            <person name="Martin F.M."/>
            <person name="Corradi N."/>
        </authorList>
    </citation>
    <scope>NUCLEOTIDE SEQUENCE [LARGE SCALE GENOMIC DNA]</scope>
    <source>
        <strain evidence="3 4">A1</strain>
    </source>
</reference>
<dbReference type="Proteomes" id="UP000232722">
    <property type="component" value="Unassembled WGS sequence"/>
</dbReference>
<gene>
    <name evidence="1" type="ORF">CHRIB12_LOCUS9560</name>
    <name evidence="3" type="ORF">RhiirA1_476814</name>
    <name evidence="2" type="ORF">RhiirA5_432538</name>
</gene>
<dbReference type="Proteomes" id="UP000684084">
    <property type="component" value="Unassembled WGS sequence"/>
</dbReference>
<evidence type="ECO:0000313" key="4">
    <source>
        <dbReference type="Proteomes" id="UP000232688"/>
    </source>
</evidence>
<accession>A0A2I1FEP2</accession>
<dbReference type="OrthoDB" id="2346124at2759"/>
<evidence type="ECO:0000313" key="2">
    <source>
        <dbReference type="EMBL" id="PKB97757.1"/>
    </source>
</evidence>
<dbReference type="VEuPathDB" id="FungiDB:FUN_006599"/>
<reference evidence="2 5" key="2">
    <citation type="submission" date="2017-09" db="EMBL/GenBank/DDBJ databases">
        <title>Extensive intraspecific genome diversity in a model arbuscular mycorrhizal fungus.</title>
        <authorList>
            <person name="Chen E.C."/>
            <person name="Morin E."/>
            <person name="Beaudet D."/>
            <person name="Noel J."/>
            <person name="Ndikumana S."/>
            <person name="Charron P."/>
            <person name="St-Onge C."/>
            <person name="Giorgi J."/>
            <person name="Grigoriev I.V."/>
            <person name="Roux C."/>
            <person name="Martin F.M."/>
            <person name="Corradi N."/>
        </authorList>
    </citation>
    <scope>NUCLEOTIDE SEQUENCE [LARGE SCALE GENOMIC DNA]</scope>
    <source>
        <strain evidence="2 5">A5</strain>
    </source>
</reference>
<organism evidence="1 6">
    <name type="scientific">Rhizophagus irregularis</name>
    <dbReference type="NCBI Taxonomy" id="588596"/>
    <lineage>
        <taxon>Eukaryota</taxon>
        <taxon>Fungi</taxon>
        <taxon>Fungi incertae sedis</taxon>
        <taxon>Mucoromycota</taxon>
        <taxon>Glomeromycotina</taxon>
        <taxon>Glomeromycetes</taxon>
        <taxon>Glomerales</taxon>
        <taxon>Glomeraceae</taxon>
        <taxon>Rhizophagus</taxon>
    </lineage>
</organism>
<dbReference type="EMBL" id="CAGKOT010000018">
    <property type="protein sequence ID" value="CAB5363497.1"/>
    <property type="molecule type" value="Genomic_DNA"/>
</dbReference>
<dbReference type="VEuPathDB" id="FungiDB:RhiirA1_476814"/>
<evidence type="ECO:0000313" key="6">
    <source>
        <dbReference type="Proteomes" id="UP000684084"/>
    </source>
</evidence>
<reference evidence="1" key="5">
    <citation type="submission" date="2020-05" db="EMBL/GenBank/DDBJ databases">
        <authorList>
            <person name="Rincon C."/>
            <person name="Sanders R I."/>
            <person name="Robbins C."/>
            <person name="Chaturvedi A."/>
        </authorList>
    </citation>
    <scope>NUCLEOTIDE SEQUENCE</scope>
    <source>
        <strain evidence="1">CHB12</strain>
    </source>
</reference>